<gene>
    <name evidence="2" type="ORF">BUW47_09035</name>
</gene>
<evidence type="ECO:0000256" key="1">
    <source>
        <dbReference type="ARBA" id="ARBA00023118"/>
    </source>
</evidence>
<dbReference type="GO" id="GO:0043571">
    <property type="term" value="P:maintenance of CRISPR repeat elements"/>
    <property type="evidence" value="ECO:0007669"/>
    <property type="project" value="InterPro"/>
</dbReference>
<dbReference type="NCBIfam" id="TIGR02593">
    <property type="entry name" value="CRISPR_cas5"/>
    <property type="match status" value="1"/>
</dbReference>
<dbReference type="NCBIfam" id="TIGR01868">
    <property type="entry name" value="casD_Cas5e"/>
    <property type="match status" value="1"/>
</dbReference>
<accession>A0A1L7GY58</accession>
<reference evidence="2 3" key="1">
    <citation type="submission" date="2016-12" db="EMBL/GenBank/DDBJ databases">
        <title>Complete Genome Sequence of Lactobacillus fermentum Strain SNUV175, a Probiotic for Treatment of Bacterial Vaginosis.</title>
        <authorList>
            <person name="Lee S."/>
            <person name="You H.J."/>
            <person name="Kwon B."/>
            <person name="Ko G."/>
        </authorList>
    </citation>
    <scope>NUCLEOTIDE SEQUENCE [LARGE SCALE GENOMIC DNA]</scope>
    <source>
        <strain evidence="2 3">SNUV175</strain>
    </source>
</reference>
<dbReference type="RefSeq" id="WP_049182725.1">
    <property type="nucleotide sequence ID" value="NZ_CP019030.1"/>
</dbReference>
<proteinExistence type="predicted"/>
<dbReference type="GO" id="GO:0051607">
    <property type="term" value="P:defense response to virus"/>
    <property type="evidence" value="ECO:0007669"/>
    <property type="project" value="UniProtKB-KW"/>
</dbReference>
<dbReference type="Proteomes" id="UP000185427">
    <property type="component" value="Chromosome"/>
</dbReference>
<organism evidence="2 3">
    <name type="scientific">Limosilactobacillus fermentum</name>
    <name type="common">Lactobacillus fermentum</name>
    <dbReference type="NCBI Taxonomy" id="1613"/>
    <lineage>
        <taxon>Bacteria</taxon>
        <taxon>Bacillati</taxon>
        <taxon>Bacillota</taxon>
        <taxon>Bacilli</taxon>
        <taxon>Lactobacillales</taxon>
        <taxon>Lactobacillaceae</taxon>
        <taxon>Limosilactobacillus</taxon>
    </lineage>
</organism>
<sequence length="235" mass="27117">MKTLTVNLTGLLQSYGNEATFERRTTYHYPSKSAVIGMIAAGLGYRRDDQRIESLNKLGIAVRIDQRGKIMTDFHTVRPQNAKNSKLTYRDYLQDAVFVVAIGSEDDNLIGQIKYALRHPKFQLFLGRRANVPAGVLRIEEFDTDPMTVLKELPWQASDWFKKRMKKELYSAEVVADWGLEKGADRNLIQVKDQVGSFNVQHRYHKYRPAIRTFVTLKNNMYQENSGEHDVWSSI</sequence>
<protein>
    <submittedName>
        <fullName evidence="2">Type I-E CRISPR-associated protein Cas5/CasD</fullName>
    </submittedName>
</protein>
<dbReference type="Gene3D" id="3.30.70.2660">
    <property type="match status" value="1"/>
</dbReference>
<name>A0A1L7GY58_LIMFE</name>
<dbReference type="Pfam" id="PF09704">
    <property type="entry name" value="Cas_Cas5d"/>
    <property type="match status" value="1"/>
</dbReference>
<dbReference type="GO" id="GO:0003723">
    <property type="term" value="F:RNA binding"/>
    <property type="evidence" value="ECO:0007669"/>
    <property type="project" value="InterPro"/>
</dbReference>
<keyword evidence="1" id="KW-0051">Antiviral defense</keyword>
<dbReference type="AlphaFoldDB" id="A0A1L7GY58"/>
<dbReference type="InterPro" id="IPR021124">
    <property type="entry name" value="CRISPR-assoc_prot_Cas5"/>
</dbReference>
<dbReference type="OrthoDB" id="3189549at2"/>
<dbReference type="EMBL" id="CP019030">
    <property type="protein sequence ID" value="APU46938.1"/>
    <property type="molecule type" value="Genomic_DNA"/>
</dbReference>
<evidence type="ECO:0000313" key="2">
    <source>
        <dbReference type="EMBL" id="APU46938.1"/>
    </source>
</evidence>
<dbReference type="InterPro" id="IPR013422">
    <property type="entry name" value="CRISPR-assoc_prot_Cas5_N"/>
</dbReference>
<evidence type="ECO:0000313" key="3">
    <source>
        <dbReference type="Proteomes" id="UP000185427"/>
    </source>
</evidence>
<dbReference type="CDD" id="cd09756">
    <property type="entry name" value="Cas5_I-E"/>
    <property type="match status" value="1"/>
</dbReference>
<dbReference type="InterPro" id="IPR010147">
    <property type="entry name" value="CRISPR-assoc_prot_CasD"/>
</dbReference>